<name>A0A2S6N5K6_9HYPH</name>
<dbReference type="Pfam" id="PF00482">
    <property type="entry name" value="T2SSF"/>
    <property type="match status" value="1"/>
</dbReference>
<accession>A0A2S6N5K6</accession>
<dbReference type="AlphaFoldDB" id="A0A2S6N5K6"/>
<evidence type="ECO:0000259" key="6">
    <source>
        <dbReference type="Pfam" id="PF00482"/>
    </source>
</evidence>
<evidence type="ECO:0000313" key="7">
    <source>
        <dbReference type="EMBL" id="PPQ29877.1"/>
    </source>
</evidence>
<feature type="domain" description="Type II secretion system protein GspF" evidence="6">
    <location>
        <begin position="187"/>
        <end position="315"/>
    </location>
</feature>
<dbReference type="EMBL" id="NHSJ01000087">
    <property type="protein sequence ID" value="PPQ29877.1"/>
    <property type="molecule type" value="Genomic_DNA"/>
</dbReference>
<evidence type="ECO:0000256" key="4">
    <source>
        <dbReference type="ARBA" id="ARBA00022989"/>
    </source>
</evidence>
<keyword evidence="5" id="KW-0472">Membrane</keyword>
<sequence length="326" mass="36226">MLALLFEKLADPRSIVALFIGVITVASLLVIAMPYLEGDNLDERLKSVAVERERLRAREREKMMAKGGAKLGLRHSSRTYMKDVVDRFSLSKWLATEEAKTKLAKAGFRGPQAEIGFLFFRLVTPIGLALVGSLYAFVVLHLEMGFLQKVAVVVGLLYVGLKGPEIYLSNAITKRQFDMRRAFPDALDLLLICVESGMSIEHGFRRVSQEIGVRSIALAEEFTLTTAELSYLPDRRTAYDNFYQRTGLDDVKNVVTSLVQAEKYGTPLGSALRTVSQESRDNRMMEAEKKAASLPPKLTVPMILCFLPVLFAVIMTPAVMQVTGAQ</sequence>
<keyword evidence="3" id="KW-0812">Transmembrane</keyword>
<keyword evidence="8" id="KW-1185">Reference proteome</keyword>
<evidence type="ECO:0000256" key="3">
    <source>
        <dbReference type="ARBA" id="ARBA00022692"/>
    </source>
</evidence>
<dbReference type="GO" id="GO:0005886">
    <property type="term" value="C:plasma membrane"/>
    <property type="evidence" value="ECO:0007669"/>
    <property type="project" value="UniProtKB-SubCell"/>
</dbReference>
<dbReference type="PANTHER" id="PTHR35007:SF2">
    <property type="entry name" value="PILUS ASSEMBLE PROTEIN"/>
    <property type="match status" value="1"/>
</dbReference>
<comment type="caution">
    <text evidence="7">The sequence shown here is derived from an EMBL/GenBank/DDBJ whole genome shotgun (WGS) entry which is preliminary data.</text>
</comment>
<evidence type="ECO:0000313" key="8">
    <source>
        <dbReference type="Proteomes" id="UP000239089"/>
    </source>
</evidence>
<dbReference type="RefSeq" id="WP_104508586.1">
    <property type="nucleotide sequence ID" value="NZ_JACIGC010000003.1"/>
</dbReference>
<comment type="subcellular location">
    <subcellularLocation>
        <location evidence="1">Cell membrane</location>
        <topology evidence="1">Multi-pass membrane protein</topology>
    </subcellularLocation>
</comment>
<dbReference type="PANTHER" id="PTHR35007">
    <property type="entry name" value="INTEGRAL MEMBRANE PROTEIN-RELATED"/>
    <property type="match status" value="1"/>
</dbReference>
<organism evidence="7 8">
    <name type="scientific">Rhodoblastus sphagnicola</name>
    <dbReference type="NCBI Taxonomy" id="333368"/>
    <lineage>
        <taxon>Bacteria</taxon>
        <taxon>Pseudomonadati</taxon>
        <taxon>Pseudomonadota</taxon>
        <taxon>Alphaproteobacteria</taxon>
        <taxon>Hyphomicrobiales</taxon>
        <taxon>Rhodoblastaceae</taxon>
        <taxon>Rhodoblastus</taxon>
    </lineage>
</organism>
<protein>
    <submittedName>
        <fullName evidence="7">Type II secretion system protein</fullName>
    </submittedName>
</protein>
<evidence type="ECO:0000256" key="2">
    <source>
        <dbReference type="ARBA" id="ARBA00022475"/>
    </source>
</evidence>
<keyword evidence="2" id="KW-1003">Cell membrane</keyword>
<dbReference type="OrthoDB" id="9810662at2"/>
<gene>
    <name evidence="7" type="ORF">CCR94_14670</name>
</gene>
<proteinExistence type="predicted"/>
<dbReference type="Proteomes" id="UP000239089">
    <property type="component" value="Unassembled WGS sequence"/>
</dbReference>
<evidence type="ECO:0000256" key="1">
    <source>
        <dbReference type="ARBA" id="ARBA00004651"/>
    </source>
</evidence>
<evidence type="ECO:0000256" key="5">
    <source>
        <dbReference type="ARBA" id="ARBA00023136"/>
    </source>
</evidence>
<keyword evidence="4" id="KW-1133">Transmembrane helix</keyword>
<dbReference type="InterPro" id="IPR018076">
    <property type="entry name" value="T2SS_GspF_dom"/>
</dbReference>
<reference evidence="7 8" key="1">
    <citation type="journal article" date="2018" name="Arch. Microbiol.">
        <title>New insights into the metabolic potential of the phototrophic purple bacterium Rhodopila globiformis DSM 161(T) from its draft genome sequence and evidence for a vanadium-dependent nitrogenase.</title>
        <authorList>
            <person name="Imhoff J.F."/>
            <person name="Rahn T."/>
            <person name="Kunzel S."/>
            <person name="Neulinger S.C."/>
        </authorList>
    </citation>
    <scope>NUCLEOTIDE SEQUENCE [LARGE SCALE GENOMIC DNA]</scope>
    <source>
        <strain evidence="7 8">DSM 16996</strain>
    </source>
</reference>